<sequence>MIAWGKKLHPASEAVITALDLLAYTSNAEVRFDLKFYGKLNIEGNIELSHLKKDGNLKAEGQFGFELILQAKTTGKVKTVFYDVDYDFEAKAEGKGYFLLGLSAGMDDYKGLYFQPIVRHSGIKIILTFEAKFGSTKRLTTEEFVIIKENKFDLDKKYYINE</sequence>
<dbReference type="RefSeq" id="WP_138424755.1">
    <property type="nucleotide sequence ID" value="NZ_CP010992.1"/>
</dbReference>
<dbReference type="AlphaFoldDB" id="A0AAI8CG16"/>
<dbReference type="EMBL" id="CP010992">
    <property type="protein sequence ID" value="AMO19108.1"/>
    <property type="molecule type" value="Genomic_DNA"/>
</dbReference>
<gene>
    <name evidence="1" type="ORF">UN65_00945</name>
</gene>
<protein>
    <submittedName>
        <fullName evidence="1">Uncharacterized protein</fullName>
    </submittedName>
</protein>
<dbReference type="Proteomes" id="UP000304840">
    <property type="component" value="Chromosome"/>
</dbReference>
<proteinExistence type="predicted"/>
<reference evidence="1 2" key="2">
    <citation type="submission" date="2019-05" db="EMBL/GenBank/DDBJ databases">
        <authorList>
            <person name="Ravantti J.J."/>
        </authorList>
    </citation>
    <scope>NUCLEOTIDE SEQUENCE [LARGE SCALE GENOMIC DNA]</scope>
    <source>
        <strain evidence="1 2">B185</strain>
    </source>
</reference>
<reference evidence="2" key="1">
    <citation type="submission" date="2016-03" db="EMBL/GenBank/DDBJ databases">
        <title>Flavobacterium columnare strain B185, complete genome.</title>
        <authorList>
            <person name="Sundberg L.-R."/>
            <person name="Papponen P."/>
            <person name="Laanto E."/>
        </authorList>
    </citation>
    <scope>NUCLEOTIDE SEQUENCE [LARGE SCALE GENOMIC DNA]</scope>
    <source>
        <strain evidence="2">B185</strain>
    </source>
</reference>
<accession>A0AAI8CG16</accession>
<organism evidence="1 2">
    <name type="scientific">Flavobacterium columnare</name>
    <dbReference type="NCBI Taxonomy" id="996"/>
    <lineage>
        <taxon>Bacteria</taxon>
        <taxon>Pseudomonadati</taxon>
        <taxon>Bacteroidota</taxon>
        <taxon>Flavobacteriia</taxon>
        <taxon>Flavobacteriales</taxon>
        <taxon>Flavobacteriaceae</taxon>
        <taxon>Flavobacterium</taxon>
    </lineage>
</organism>
<name>A0AAI8CG16_9FLAO</name>
<evidence type="ECO:0000313" key="2">
    <source>
        <dbReference type="Proteomes" id="UP000304840"/>
    </source>
</evidence>
<evidence type="ECO:0000313" key="1">
    <source>
        <dbReference type="EMBL" id="AMO19108.1"/>
    </source>
</evidence>